<sequence>MSIPSFGRLVRFVPKSGSVVLIGEPTDKTLDIGAATLAGKDVEVSVFSGSSVLSPGSSTGKTEVIGRVLSPLAESEVGTIRCIGLNYVQHAREAKMALPDVPVLFTKPSTALADPYPAPTIIPKHTLKDDSCDYESELVIVIGKKCKNVIEAEVLEYVLGYTASNDVSSRTSQFAQSQWSFSKGFDGACPIGPVIVSKELIPDVGKLHLRGLKNGRVMQDCGLDDLIFSVPKIVSFLSQGTTLNPGTIILTGTPAGVGFGFTPKEYLHEGDEFAVEILPYIGTLVTRFEAEK</sequence>
<accession>A0A1E1M2J0</accession>
<dbReference type="AlphaFoldDB" id="A0A1E1M2J0"/>
<evidence type="ECO:0000256" key="2">
    <source>
        <dbReference type="ARBA" id="ARBA00022723"/>
    </source>
</evidence>
<evidence type="ECO:0000256" key="1">
    <source>
        <dbReference type="ARBA" id="ARBA00010211"/>
    </source>
</evidence>
<organism evidence="4 5">
    <name type="scientific">Rhynchosporium secalis</name>
    <name type="common">Barley scald fungus</name>
    <dbReference type="NCBI Taxonomy" id="38038"/>
    <lineage>
        <taxon>Eukaryota</taxon>
        <taxon>Fungi</taxon>
        <taxon>Dikarya</taxon>
        <taxon>Ascomycota</taxon>
        <taxon>Pezizomycotina</taxon>
        <taxon>Leotiomycetes</taxon>
        <taxon>Helotiales</taxon>
        <taxon>Ploettnerulaceae</taxon>
        <taxon>Rhynchosporium</taxon>
    </lineage>
</organism>
<dbReference type="Pfam" id="PF01557">
    <property type="entry name" value="FAA_hydrolase"/>
    <property type="match status" value="1"/>
</dbReference>
<dbReference type="PANTHER" id="PTHR11820:SF7">
    <property type="entry name" value="ACYLPYRUVASE FAHD1, MITOCHONDRIAL"/>
    <property type="match status" value="1"/>
</dbReference>
<reference evidence="5" key="1">
    <citation type="submission" date="2016-03" db="EMBL/GenBank/DDBJ databases">
        <authorList>
            <person name="Guldener U."/>
        </authorList>
    </citation>
    <scope>NUCLEOTIDE SEQUENCE [LARGE SCALE GENOMIC DNA]</scope>
</reference>
<dbReference type="InterPro" id="IPR011234">
    <property type="entry name" value="Fumarylacetoacetase-like_C"/>
</dbReference>
<dbReference type="Proteomes" id="UP000177625">
    <property type="component" value="Unassembled WGS sequence"/>
</dbReference>
<dbReference type="FunFam" id="3.90.850.10:FF:000002">
    <property type="entry name" value="2-hydroxyhepta-2,4-diene-1,7-dioate isomerase"/>
    <property type="match status" value="1"/>
</dbReference>
<evidence type="ECO:0000313" key="4">
    <source>
        <dbReference type="EMBL" id="CZT43308.1"/>
    </source>
</evidence>
<name>A0A1E1M2J0_RHYSE</name>
<dbReference type="GO" id="GO:0050163">
    <property type="term" value="F:oxaloacetate tautomerase activity"/>
    <property type="evidence" value="ECO:0007669"/>
    <property type="project" value="UniProtKB-ARBA"/>
</dbReference>
<evidence type="ECO:0000313" key="5">
    <source>
        <dbReference type="Proteomes" id="UP000177625"/>
    </source>
</evidence>
<evidence type="ECO:0000259" key="3">
    <source>
        <dbReference type="Pfam" id="PF01557"/>
    </source>
</evidence>
<dbReference type="GO" id="GO:0006107">
    <property type="term" value="P:oxaloacetate metabolic process"/>
    <property type="evidence" value="ECO:0007669"/>
    <property type="project" value="UniProtKB-ARBA"/>
</dbReference>
<dbReference type="EMBL" id="FJVC01000119">
    <property type="protein sequence ID" value="CZT43308.1"/>
    <property type="molecule type" value="Genomic_DNA"/>
</dbReference>
<keyword evidence="5" id="KW-1185">Reference proteome</keyword>
<keyword evidence="2" id="KW-0479">Metal-binding</keyword>
<dbReference type="GO" id="GO:0046872">
    <property type="term" value="F:metal ion binding"/>
    <property type="evidence" value="ECO:0007669"/>
    <property type="project" value="UniProtKB-KW"/>
</dbReference>
<dbReference type="SUPFAM" id="SSF56529">
    <property type="entry name" value="FAH"/>
    <property type="match status" value="1"/>
</dbReference>
<feature type="domain" description="Fumarylacetoacetase-like C-terminal" evidence="3">
    <location>
        <begin position="79"/>
        <end position="288"/>
    </location>
</feature>
<gene>
    <name evidence="4" type="ORF">RSE6_03322</name>
</gene>
<dbReference type="Gene3D" id="3.90.850.10">
    <property type="entry name" value="Fumarylacetoacetase-like, C-terminal domain"/>
    <property type="match status" value="1"/>
</dbReference>
<keyword evidence="4" id="KW-0378">Hydrolase</keyword>
<comment type="similarity">
    <text evidence="1">Belongs to the FAH family.</text>
</comment>
<proteinExistence type="inferred from homology"/>
<dbReference type="GO" id="GO:0018773">
    <property type="term" value="F:acetylpyruvate hydrolase activity"/>
    <property type="evidence" value="ECO:0007669"/>
    <property type="project" value="TreeGrafter"/>
</dbReference>
<dbReference type="PANTHER" id="PTHR11820">
    <property type="entry name" value="ACYLPYRUVASE"/>
    <property type="match status" value="1"/>
</dbReference>
<protein>
    <submittedName>
        <fullName evidence="4">Probable fumarylacetoacetate hydrolase domain-containing protein 2</fullName>
    </submittedName>
</protein>
<dbReference type="InterPro" id="IPR036663">
    <property type="entry name" value="Fumarylacetoacetase_C_sf"/>
</dbReference>